<sequence length="101" mass="12010">MSWFIKQQEKGVNVSFVSEQEHRIVLNRMYLSALADLQHFLILDDPISSYRPPLHYWSGENRKLKLQFPQAHQSWSVTDWKNLTLSPKSHFQLQHSHCSVY</sequence>
<accession>A0ABU7BJC6</accession>
<name>A0ABU7BJC6_9TELE</name>
<proteinExistence type="predicted"/>
<reference evidence="1 2" key="1">
    <citation type="submission" date="2021-07" db="EMBL/GenBank/DDBJ databases">
        <authorList>
            <person name="Palmer J.M."/>
        </authorList>
    </citation>
    <scope>NUCLEOTIDE SEQUENCE [LARGE SCALE GENOMIC DNA]</scope>
    <source>
        <strain evidence="1 2">AT_MEX2019</strain>
        <tissue evidence="1">Muscle</tissue>
    </source>
</reference>
<dbReference type="EMBL" id="JAHUTI010052924">
    <property type="protein sequence ID" value="MED6249685.1"/>
    <property type="molecule type" value="Genomic_DNA"/>
</dbReference>
<evidence type="ECO:0000313" key="1">
    <source>
        <dbReference type="EMBL" id="MED6249685.1"/>
    </source>
</evidence>
<organism evidence="1 2">
    <name type="scientific">Ataeniobius toweri</name>
    <dbReference type="NCBI Taxonomy" id="208326"/>
    <lineage>
        <taxon>Eukaryota</taxon>
        <taxon>Metazoa</taxon>
        <taxon>Chordata</taxon>
        <taxon>Craniata</taxon>
        <taxon>Vertebrata</taxon>
        <taxon>Euteleostomi</taxon>
        <taxon>Actinopterygii</taxon>
        <taxon>Neopterygii</taxon>
        <taxon>Teleostei</taxon>
        <taxon>Neoteleostei</taxon>
        <taxon>Acanthomorphata</taxon>
        <taxon>Ovalentaria</taxon>
        <taxon>Atherinomorphae</taxon>
        <taxon>Cyprinodontiformes</taxon>
        <taxon>Goodeidae</taxon>
        <taxon>Ataeniobius</taxon>
    </lineage>
</organism>
<evidence type="ECO:0000313" key="2">
    <source>
        <dbReference type="Proteomes" id="UP001345963"/>
    </source>
</evidence>
<gene>
    <name evidence="1" type="ORF">ATANTOWER_018141</name>
</gene>
<dbReference type="Proteomes" id="UP001345963">
    <property type="component" value="Unassembled WGS sequence"/>
</dbReference>
<protein>
    <submittedName>
        <fullName evidence="1">Uncharacterized protein</fullName>
    </submittedName>
</protein>
<comment type="caution">
    <text evidence="1">The sequence shown here is derived from an EMBL/GenBank/DDBJ whole genome shotgun (WGS) entry which is preliminary data.</text>
</comment>
<keyword evidence="2" id="KW-1185">Reference proteome</keyword>